<dbReference type="Gene3D" id="3.30.1370.10">
    <property type="entry name" value="K Homology domain, type 1"/>
    <property type="match status" value="1"/>
</dbReference>
<keyword evidence="1" id="KW-0694">RNA-binding</keyword>
<dbReference type="GO" id="GO:0005739">
    <property type="term" value="C:mitochondrion"/>
    <property type="evidence" value="ECO:0007669"/>
    <property type="project" value="UniProtKB-ARBA"/>
</dbReference>
<feature type="domain" description="Tudor" evidence="5">
    <location>
        <begin position="478"/>
        <end position="539"/>
    </location>
</feature>
<dbReference type="InterPro" id="IPR002999">
    <property type="entry name" value="Tudor"/>
</dbReference>
<dbReference type="InterPro" id="IPR050621">
    <property type="entry name" value="Tudor_domain_containing"/>
</dbReference>
<evidence type="ECO:0000313" key="8">
    <source>
        <dbReference type="RefSeq" id="XP_025424819.1"/>
    </source>
</evidence>
<dbReference type="Pfam" id="PF00013">
    <property type="entry name" value="KH_1"/>
    <property type="match status" value="1"/>
</dbReference>
<evidence type="ECO:0000313" key="12">
    <source>
        <dbReference type="RefSeq" id="XP_025424824.1"/>
    </source>
</evidence>
<reference evidence="6" key="1">
    <citation type="submission" date="2018-04" db="EMBL/GenBank/DDBJ databases">
        <title>Transcriptome assembly of Sipha flava.</title>
        <authorList>
            <person name="Scully E.D."/>
            <person name="Geib S.M."/>
            <person name="Palmer N.A."/>
            <person name="Koch K."/>
            <person name="Bradshaw J."/>
            <person name="Heng-Moss T."/>
            <person name="Sarath G."/>
        </authorList>
    </citation>
    <scope>NUCLEOTIDE SEQUENCE</scope>
</reference>
<evidence type="ECO:0000313" key="10">
    <source>
        <dbReference type="RefSeq" id="XP_025424822.1"/>
    </source>
</evidence>
<feature type="coiled-coil region" evidence="2">
    <location>
        <begin position="149"/>
        <end position="183"/>
    </location>
</feature>
<feature type="region of interest" description="Disordered" evidence="3">
    <location>
        <begin position="286"/>
        <end position="317"/>
    </location>
</feature>
<keyword evidence="7" id="KW-1185">Reference proteome</keyword>
<dbReference type="InterPro" id="IPR047368">
    <property type="entry name" value="KH-I_AKAP1"/>
</dbReference>
<keyword evidence="4" id="KW-0472">Membrane</keyword>
<evidence type="ECO:0000256" key="4">
    <source>
        <dbReference type="SAM" id="Phobius"/>
    </source>
</evidence>
<dbReference type="Gene3D" id="2.40.50.90">
    <property type="match status" value="1"/>
</dbReference>
<evidence type="ECO:0000256" key="3">
    <source>
        <dbReference type="SAM" id="MobiDB-lite"/>
    </source>
</evidence>
<evidence type="ECO:0000256" key="2">
    <source>
        <dbReference type="SAM" id="Coils"/>
    </source>
</evidence>
<dbReference type="Pfam" id="PF00567">
    <property type="entry name" value="TUDOR"/>
    <property type="match status" value="1"/>
</dbReference>
<sequence>MFKVRTVSLGRILTFSTAVLYLGYLWYKRKRTLSHRQSDKKRSSSVTSELIKIDDQELFQALEVSCPTEEFQIIEKEPIENLAIREESMEPTISEIASKEVESFIDSPSVNEMDTKYIKISNEQLESKIISKIVDSLTEDLNNLKLSDKVNSENKLNIEKLNVINLEEEATILKENLSEEKCSDNKACWTEMVDNGDNCECPKAINIKKVKKDEEPMLFEGIKFKGKKKKSRKKNQPKDIIKLPTESHIKNTANNIVKLTKKKNQVIEEDCDSALSVDHSIDTNDAPNTIYSDIRSEGSQDSGKGGSSFSGDIRTVSDSDEQTNYDFLVPIDLVGPIIGKKGAFVKYIKEKSNVRLFVENKTENPEDKYKMCTLVGSERNINKALKLIRVKFPEKTYPEFTLECITQLMDSSPVISQLFKSELIEGVNNHVIITDVVATHHFFVHNVSSPDYALLSSLNLAMNETYSNSKENIPEVDLRTVTHGSVVATYSEDNWYRAQVIDVDENKYESANVFFLDYGGCKKIEQCDMRPMHDSLIFLSFQAIECSLANIAPIDGEWCEESFKMFETLTSGKMLFAQVVYKSDGVQFVNLLAFDGLMTLSVNDELIKYGFAVYAPPSGIYRSETTEI</sequence>
<dbReference type="RefSeq" id="XP_025424822.1">
    <property type="nucleotide sequence ID" value="XM_025569037.1"/>
</dbReference>
<organism evidence="6">
    <name type="scientific">Sipha flava</name>
    <name type="common">yellow sugarcane aphid</name>
    <dbReference type="NCBI Taxonomy" id="143950"/>
    <lineage>
        <taxon>Eukaryota</taxon>
        <taxon>Metazoa</taxon>
        <taxon>Ecdysozoa</taxon>
        <taxon>Arthropoda</taxon>
        <taxon>Hexapoda</taxon>
        <taxon>Insecta</taxon>
        <taxon>Pterygota</taxon>
        <taxon>Neoptera</taxon>
        <taxon>Paraneoptera</taxon>
        <taxon>Hemiptera</taxon>
        <taxon>Sternorrhyncha</taxon>
        <taxon>Aphidomorpha</taxon>
        <taxon>Aphidoidea</taxon>
        <taxon>Aphididae</taxon>
        <taxon>Sipha</taxon>
    </lineage>
</organism>
<evidence type="ECO:0000313" key="6">
    <source>
        <dbReference type="EMBL" id="MBY71833.1"/>
    </source>
</evidence>
<dbReference type="PROSITE" id="PS50084">
    <property type="entry name" value="KH_TYPE_1"/>
    <property type="match status" value="1"/>
</dbReference>
<dbReference type="InterPro" id="IPR036612">
    <property type="entry name" value="KH_dom_type_1_sf"/>
</dbReference>
<feature type="transmembrane region" description="Helical" evidence="4">
    <location>
        <begin position="6"/>
        <end position="27"/>
    </location>
</feature>
<dbReference type="SUPFAM" id="SSF63748">
    <property type="entry name" value="Tudor/PWWP/MBT"/>
    <property type="match status" value="1"/>
</dbReference>
<dbReference type="SMART" id="SM00322">
    <property type="entry name" value="KH"/>
    <property type="match status" value="1"/>
</dbReference>
<dbReference type="SUPFAM" id="SSF54791">
    <property type="entry name" value="Eukaryotic type KH-domain (KH-domain type I)"/>
    <property type="match status" value="1"/>
</dbReference>
<dbReference type="RefSeq" id="XP_025424819.1">
    <property type="nucleotide sequence ID" value="XM_025569034.1"/>
</dbReference>
<proteinExistence type="predicted"/>
<dbReference type="RefSeq" id="XP_025424820.1">
    <property type="nucleotide sequence ID" value="XM_025569035.1"/>
</dbReference>
<keyword evidence="4" id="KW-1133">Transmembrane helix</keyword>
<dbReference type="InterPro" id="IPR004087">
    <property type="entry name" value="KH_dom"/>
</dbReference>
<gene>
    <name evidence="8 9 10 11 12" type="primary">LOC112693810</name>
    <name evidence="6" type="ORF">g.95277</name>
</gene>
<name>A0A2S2Q2F1_9HEMI</name>
<dbReference type="InterPro" id="IPR035437">
    <property type="entry name" value="SNase_OB-fold_sf"/>
</dbReference>
<accession>A0A2S2Q2F1</accession>
<dbReference type="RefSeq" id="XP_025424824.1">
    <property type="nucleotide sequence ID" value="XM_025569039.1"/>
</dbReference>
<dbReference type="GeneID" id="112693810"/>
<dbReference type="GO" id="GO:0003723">
    <property type="term" value="F:RNA binding"/>
    <property type="evidence" value="ECO:0007669"/>
    <property type="project" value="UniProtKB-UniRule"/>
</dbReference>
<keyword evidence="4" id="KW-0812">Transmembrane</keyword>
<dbReference type="SMART" id="SM00333">
    <property type="entry name" value="TUDOR"/>
    <property type="match status" value="1"/>
</dbReference>
<dbReference type="GO" id="GO:0010468">
    <property type="term" value="P:regulation of gene expression"/>
    <property type="evidence" value="ECO:0007669"/>
    <property type="project" value="UniProtKB-ARBA"/>
</dbReference>
<dbReference type="CDD" id="cd22395">
    <property type="entry name" value="KH-I_AKAP1"/>
    <property type="match status" value="1"/>
</dbReference>
<evidence type="ECO:0000313" key="11">
    <source>
        <dbReference type="RefSeq" id="XP_025424823.1"/>
    </source>
</evidence>
<protein>
    <submittedName>
        <fullName evidence="6">KH domain-containing protein C56G2.1</fullName>
    </submittedName>
    <submittedName>
        <fullName evidence="8 9">KH domain-containing protein akap-1-like</fullName>
    </submittedName>
</protein>
<dbReference type="OrthoDB" id="10069557at2759"/>
<dbReference type="PANTHER" id="PTHR22948:SF65">
    <property type="entry name" value="A-KINASE ANCHORING PROTEIN 1"/>
    <property type="match status" value="1"/>
</dbReference>
<dbReference type="PROSITE" id="PS50304">
    <property type="entry name" value="TUDOR"/>
    <property type="match status" value="1"/>
</dbReference>
<keyword evidence="2" id="KW-0175">Coiled coil</keyword>
<dbReference type="AlphaFoldDB" id="A0A2S2Q2F1"/>
<evidence type="ECO:0000313" key="9">
    <source>
        <dbReference type="RefSeq" id="XP_025424820.1"/>
    </source>
</evidence>
<dbReference type="EMBL" id="GGMS01002630">
    <property type="protein sequence ID" value="MBY71833.1"/>
    <property type="molecule type" value="Transcribed_RNA"/>
</dbReference>
<dbReference type="Proteomes" id="UP000694846">
    <property type="component" value="Unplaced"/>
</dbReference>
<dbReference type="InterPro" id="IPR004088">
    <property type="entry name" value="KH_dom_type_1"/>
</dbReference>
<evidence type="ECO:0000313" key="7">
    <source>
        <dbReference type="Proteomes" id="UP000694846"/>
    </source>
</evidence>
<reference evidence="8 9" key="2">
    <citation type="submission" date="2025-04" db="UniProtKB">
        <authorList>
            <consortium name="RefSeq"/>
        </authorList>
    </citation>
    <scope>IDENTIFICATION</scope>
    <source>
        <tissue evidence="8 9">Whole body</tissue>
    </source>
</reference>
<dbReference type="RefSeq" id="XP_025424823.1">
    <property type="nucleotide sequence ID" value="XM_025569038.1"/>
</dbReference>
<dbReference type="Gene3D" id="2.30.30.140">
    <property type="match status" value="1"/>
</dbReference>
<evidence type="ECO:0000256" key="1">
    <source>
        <dbReference type="PROSITE-ProRule" id="PRU00117"/>
    </source>
</evidence>
<evidence type="ECO:0000259" key="5">
    <source>
        <dbReference type="PROSITE" id="PS50304"/>
    </source>
</evidence>
<dbReference type="PANTHER" id="PTHR22948">
    <property type="entry name" value="TUDOR DOMAIN CONTAINING PROTEIN"/>
    <property type="match status" value="1"/>
</dbReference>